<dbReference type="PROSITE" id="PS51077">
    <property type="entry name" value="HTH_ICLR"/>
    <property type="match status" value="1"/>
</dbReference>
<evidence type="ECO:0000256" key="3">
    <source>
        <dbReference type="ARBA" id="ARBA00023163"/>
    </source>
</evidence>
<protein>
    <recommendedName>
        <fullName evidence="8">IclR family transcriptional regulator</fullName>
    </recommendedName>
</protein>
<accession>A0ABP8I1R8</accession>
<name>A0ABP8I1R8_9BURK</name>
<dbReference type="PROSITE" id="PS51078">
    <property type="entry name" value="ICLR_ED"/>
    <property type="match status" value="1"/>
</dbReference>
<dbReference type="SMART" id="SM00346">
    <property type="entry name" value="HTH_ICLR"/>
    <property type="match status" value="1"/>
</dbReference>
<keyword evidence="2" id="KW-0238">DNA-binding</keyword>
<dbReference type="InterPro" id="IPR014757">
    <property type="entry name" value="Tscrpt_reg_IclR_C"/>
</dbReference>
<evidence type="ECO:0000256" key="2">
    <source>
        <dbReference type="ARBA" id="ARBA00023125"/>
    </source>
</evidence>
<evidence type="ECO:0000259" key="4">
    <source>
        <dbReference type="PROSITE" id="PS51077"/>
    </source>
</evidence>
<comment type="caution">
    <text evidence="6">The sequence shown here is derived from an EMBL/GenBank/DDBJ whole genome shotgun (WGS) entry which is preliminary data.</text>
</comment>
<evidence type="ECO:0000313" key="7">
    <source>
        <dbReference type="Proteomes" id="UP001500975"/>
    </source>
</evidence>
<dbReference type="InterPro" id="IPR050707">
    <property type="entry name" value="HTH_MetabolicPath_Reg"/>
</dbReference>
<dbReference type="Gene3D" id="3.30.450.40">
    <property type="match status" value="1"/>
</dbReference>
<keyword evidence="1" id="KW-0805">Transcription regulation</keyword>
<dbReference type="InterPro" id="IPR029016">
    <property type="entry name" value="GAF-like_dom_sf"/>
</dbReference>
<evidence type="ECO:0000259" key="5">
    <source>
        <dbReference type="PROSITE" id="PS51078"/>
    </source>
</evidence>
<feature type="domain" description="HTH iclR-type" evidence="4">
    <location>
        <begin position="7"/>
        <end position="68"/>
    </location>
</feature>
<dbReference type="SUPFAM" id="SSF46785">
    <property type="entry name" value="Winged helix' DNA-binding domain"/>
    <property type="match status" value="1"/>
</dbReference>
<keyword evidence="3" id="KW-0804">Transcription</keyword>
<dbReference type="InterPro" id="IPR036388">
    <property type="entry name" value="WH-like_DNA-bd_sf"/>
</dbReference>
<dbReference type="PANTHER" id="PTHR30136:SF23">
    <property type="entry name" value="DNA-BINDING TRANSCRIPTIONAL ACTIVATOR MHPR"/>
    <property type="match status" value="1"/>
</dbReference>
<feature type="domain" description="IclR-ED" evidence="5">
    <location>
        <begin position="69"/>
        <end position="260"/>
    </location>
</feature>
<keyword evidence="7" id="KW-1185">Reference proteome</keyword>
<organism evidence="6 7">
    <name type="scientific">Variovorax defluvii</name>
    <dbReference type="NCBI Taxonomy" id="913761"/>
    <lineage>
        <taxon>Bacteria</taxon>
        <taxon>Pseudomonadati</taxon>
        <taxon>Pseudomonadota</taxon>
        <taxon>Betaproteobacteria</taxon>
        <taxon>Burkholderiales</taxon>
        <taxon>Comamonadaceae</taxon>
        <taxon>Variovorax</taxon>
    </lineage>
</organism>
<dbReference type="SUPFAM" id="SSF55781">
    <property type="entry name" value="GAF domain-like"/>
    <property type="match status" value="1"/>
</dbReference>
<dbReference type="InterPro" id="IPR005471">
    <property type="entry name" value="Tscrpt_reg_IclR_N"/>
</dbReference>
<sequence>MGADESVRSVSRALTLMRVLQARGKATLAELQRETSLPKPTLLRLLHTLEQERAVWRAEGDGLWRPALQMVPTRILSPAHQRLIEVAMPVLESLRARIVWPSDLAVRDGSAMRLLETTRRNSGLAVNRDEIGMAIGMLRSAVGRAYLAHCPAPERERLARRLARESKRAPDTVSAEMEAIRLAVQRRGYATRDPRFGGHDEAIERFDDQLAAIAVPVLHGKEVLACINVVWLRRFDAQARIVSRHLAQLKAGAAAIGAQW</sequence>
<dbReference type="EMBL" id="BAABGJ010000058">
    <property type="protein sequence ID" value="GAA4349280.1"/>
    <property type="molecule type" value="Genomic_DNA"/>
</dbReference>
<evidence type="ECO:0000313" key="6">
    <source>
        <dbReference type="EMBL" id="GAA4349280.1"/>
    </source>
</evidence>
<dbReference type="Proteomes" id="UP001500975">
    <property type="component" value="Unassembled WGS sequence"/>
</dbReference>
<reference evidence="7" key="1">
    <citation type="journal article" date="2019" name="Int. J. Syst. Evol. Microbiol.">
        <title>The Global Catalogue of Microorganisms (GCM) 10K type strain sequencing project: providing services to taxonomists for standard genome sequencing and annotation.</title>
        <authorList>
            <consortium name="The Broad Institute Genomics Platform"/>
            <consortium name="The Broad Institute Genome Sequencing Center for Infectious Disease"/>
            <person name="Wu L."/>
            <person name="Ma J."/>
        </authorList>
    </citation>
    <scope>NUCLEOTIDE SEQUENCE [LARGE SCALE GENOMIC DNA]</scope>
    <source>
        <strain evidence="7">JCM 17804</strain>
    </source>
</reference>
<dbReference type="Gene3D" id="1.10.10.10">
    <property type="entry name" value="Winged helix-like DNA-binding domain superfamily/Winged helix DNA-binding domain"/>
    <property type="match status" value="1"/>
</dbReference>
<dbReference type="Pfam" id="PF09339">
    <property type="entry name" value="HTH_IclR"/>
    <property type="match status" value="1"/>
</dbReference>
<dbReference type="InterPro" id="IPR036390">
    <property type="entry name" value="WH_DNA-bd_sf"/>
</dbReference>
<evidence type="ECO:0008006" key="8">
    <source>
        <dbReference type="Google" id="ProtNLM"/>
    </source>
</evidence>
<dbReference type="RefSeq" id="WP_345539627.1">
    <property type="nucleotide sequence ID" value="NZ_BAABGJ010000058.1"/>
</dbReference>
<dbReference type="Pfam" id="PF01614">
    <property type="entry name" value="IclR_C"/>
    <property type="match status" value="1"/>
</dbReference>
<gene>
    <name evidence="6" type="ORF">GCM10023165_35930</name>
</gene>
<evidence type="ECO:0000256" key="1">
    <source>
        <dbReference type="ARBA" id="ARBA00023015"/>
    </source>
</evidence>
<dbReference type="PANTHER" id="PTHR30136">
    <property type="entry name" value="HELIX-TURN-HELIX TRANSCRIPTIONAL REGULATOR, ICLR FAMILY"/>
    <property type="match status" value="1"/>
</dbReference>
<proteinExistence type="predicted"/>